<feature type="domain" description="CAAX prenyl protease 2/Lysostaphin resistance protein A-like" evidence="2">
    <location>
        <begin position="220"/>
        <end position="307"/>
    </location>
</feature>
<evidence type="ECO:0000259" key="2">
    <source>
        <dbReference type="Pfam" id="PF02517"/>
    </source>
</evidence>
<keyword evidence="1" id="KW-1133">Transmembrane helix</keyword>
<keyword evidence="3" id="KW-1185">Reference proteome</keyword>
<dbReference type="Pfam" id="PF02517">
    <property type="entry name" value="Rce1-like"/>
    <property type="match status" value="1"/>
</dbReference>
<dbReference type="PANTHER" id="PTHR43592:SF7">
    <property type="entry name" value="CAAX AMINO TERMINAL PROTEASE FAMILY PROTEIN"/>
    <property type="match status" value="1"/>
</dbReference>
<dbReference type="KEGG" id="egu:105051325"/>
<accession>A0A6I9RNR7</accession>
<evidence type="ECO:0000256" key="1">
    <source>
        <dbReference type="SAM" id="Phobius"/>
    </source>
</evidence>
<proteinExistence type="predicted"/>
<evidence type="ECO:0000313" key="3">
    <source>
        <dbReference type="Proteomes" id="UP000504607"/>
    </source>
</evidence>
<gene>
    <name evidence="4 5" type="primary">LOC105051325</name>
</gene>
<organism evidence="3 4">
    <name type="scientific">Elaeis guineensis var. tenera</name>
    <name type="common">Oil palm</name>
    <dbReference type="NCBI Taxonomy" id="51953"/>
    <lineage>
        <taxon>Eukaryota</taxon>
        <taxon>Viridiplantae</taxon>
        <taxon>Streptophyta</taxon>
        <taxon>Embryophyta</taxon>
        <taxon>Tracheophyta</taxon>
        <taxon>Spermatophyta</taxon>
        <taxon>Magnoliopsida</taxon>
        <taxon>Liliopsida</taxon>
        <taxon>Arecaceae</taxon>
        <taxon>Arecoideae</taxon>
        <taxon>Cocoseae</taxon>
        <taxon>Elaeidinae</taxon>
        <taxon>Elaeis</taxon>
    </lineage>
</organism>
<dbReference type="AlphaFoldDB" id="A0A6I9RNR7"/>
<dbReference type="PANTHER" id="PTHR43592">
    <property type="entry name" value="CAAX AMINO TERMINAL PROTEASE"/>
    <property type="match status" value="1"/>
</dbReference>
<dbReference type="RefSeq" id="XP_010930000.1">
    <property type="nucleotide sequence ID" value="XM_010931698.3"/>
</dbReference>
<protein>
    <submittedName>
        <fullName evidence="4 5">Uncharacterized protein LOC105051325 isoform X1</fullName>
    </submittedName>
</protein>
<dbReference type="OrthoDB" id="2017864at2759"/>
<keyword evidence="1" id="KW-0812">Transmembrane</keyword>
<evidence type="ECO:0000313" key="5">
    <source>
        <dbReference type="RefSeq" id="XP_029122366.1"/>
    </source>
</evidence>
<sequence>MIVANTSPRHGTYGTAFVWSHQLFSLQQGRKYNVLISTRKSLPANVCSGFGLQFRAFASQKSEKKARNYLNLSKTKSKTSQQSKQLSLEDSVDLSDKILTRNDNTFDPSVESISGNLNENDLTARPTRGAVLQACIVTSGLILALGAIIRQASHVASMEGWAIFDSYREVSFGFETWHIELIIGLVILISSSRYILLRIWPDFSESSEAANQQILGPLQPLDCVIVAFLPGISEELLFRGALLPLFGLNWKSALAIGAIFGGLHLGGGRRYSYAIWATFVGLAYGVATIISSSVLVAMISHSLNNLVGGLLWRLTSTSEQKNE</sequence>
<evidence type="ECO:0000313" key="4">
    <source>
        <dbReference type="RefSeq" id="XP_010930000.1"/>
    </source>
</evidence>
<dbReference type="GO" id="GO:0080120">
    <property type="term" value="P:CAAX-box protein maturation"/>
    <property type="evidence" value="ECO:0007669"/>
    <property type="project" value="UniProtKB-ARBA"/>
</dbReference>
<dbReference type="GO" id="GO:0004175">
    <property type="term" value="F:endopeptidase activity"/>
    <property type="evidence" value="ECO:0007669"/>
    <property type="project" value="UniProtKB-ARBA"/>
</dbReference>
<feature type="transmembrane region" description="Helical" evidence="1">
    <location>
        <begin position="273"/>
        <end position="299"/>
    </location>
</feature>
<dbReference type="InterPro" id="IPR003675">
    <property type="entry name" value="Rce1/LyrA-like_dom"/>
</dbReference>
<dbReference type="Proteomes" id="UP000504607">
    <property type="component" value="Chromosome 9"/>
</dbReference>
<feature type="transmembrane region" description="Helical" evidence="1">
    <location>
        <begin position="248"/>
        <end position="267"/>
    </location>
</feature>
<keyword evidence="1" id="KW-0472">Membrane</keyword>
<reference evidence="4 5" key="1">
    <citation type="submission" date="2025-04" db="UniProtKB">
        <authorList>
            <consortium name="RefSeq"/>
        </authorList>
    </citation>
    <scope>IDENTIFICATION</scope>
</reference>
<dbReference type="RefSeq" id="XP_029122366.1">
    <property type="nucleotide sequence ID" value="XM_029266533.1"/>
</dbReference>
<dbReference type="GeneID" id="105051325"/>
<name>A0A6I9RNR7_ELAGV</name>